<keyword evidence="7" id="KW-0865">Zymogen</keyword>
<dbReference type="VEuPathDB" id="FungiDB:F4678DRAFT_129293"/>
<dbReference type="InterPro" id="IPR001384">
    <property type="entry name" value="Peptidase_M35"/>
</dbReference>
<keyword evidence="10" id="KW-1185">Reference proteome</keyword>
<proteinExistence type="predicted"/>
<evidence type="ECO:0000256" key="1">
    <source>
        <dbReference type="ARBA" id="ARBA00001947"/>
    </source>
</evidence>
<feature type="chain" id="PRO_5040900355" evidence="8">
    <location>
        <begin position="17"/>
        <end position="156"/>
    </location>
</feature>
<evidence type="ECO:0000256" key="7">
    <source>
        <dbReference type="ARBA" id="ARBA00023145"/>
    </source>
</evidence>
<name>A0A9W8TIH8_9PEZI</name>
<comment type="cofactor">
    <cofactor evidence="1">
        <name>Zn(2+)</name>
        <dbReference type="ChEBI" id="CHEBI:29105"/>
    </cofactor>
</comment>
<evidence type="ECO:0000313" key="9">
    <source>
        <dbReference type="EMBL" id="KAJ3563240.1"/>
    </source>
</evidence>
<evidence type="ECO:0000256" key="8">
    <source>
        <dbReference type="SAM" id="SignalP"/>
    </source>
</evidence>
<protein>
    <submittedName>
        <fullName evidence="9">Uncharacterized protein</fullName>
    </submittedName>
</protein>
<evidence type="ECO:0000256" key="3">
    <source>
        <dbReference type="ARBA" id="ARBA00022723"/>
    </source>
</evidence>
<evidence type="ECO:0000256" key="5">
    <source>
        <dbReference type="ARBA" id="ARBA00022833"/>
    </source>
</evidence>
<feature type="signal peptide" evidence="8">
    <location>
        <begin position="1"/>
        <end position="16"/>
    </location>
</feature>
<evidence type="ECO:0000256" key="4">
    <source>
        <dbReference type="ARBA" id="ARBA00022801"/>
    </source>
</evidence>
<accession>A0A9W8TIH8</accession>
<reference evidence="9" key="1">
    <citation type="submission" date="2022-07" db="EMBL/GenBank/DDBJ databases">
        <title>Genome Sequence of Xylaria arbuscula.</title>
        <authorList>
            <person name="Buettner E."/>
        </authorList>
    </citation>
    <scope>NUCLEOTIDE SEQUENCE</scope>
    <source>
        <strain evidence="9">VT107</strain>
    </source>
</reference>
<sequence length="156" mass="16123">MKFLAGATLLASVASAASVGNAKRASPLDVKIEMVGNSGIKASITNTGASDLKVFKTGSLLDSTATEKVKVYQGKNQVQFSGLRLRMMTSNLPEAGFQTIKAGKTVSATFDAAELHDLSAGGAYDIVSKGALRYASVGSNKIEGSVPRLQELPGEA</sequence>
<dbReference type="PANTHER" id="PTHR37016:SF2">
    <property type="entry name" value="NEUTRAL PROTEASE 2 HOMOLOG SNOG_02177"/>
    <property type="match status" value="1"/>
</dbReference>
<keyword evidence="2" id="KW-0645">Protease</keyword>
<dbReference type="GO" id="GO:0004222">
    <property type="term" value="F:metalloendopeptidase activity"/>
    <property type="evidence" value="ECO:0007669"/>
    <property type="project" value="InterPro"/>
</dbReference>
<keyword evidence="8" id="KW-0732">Signal</keyword>
<dbReference type="PANTHER" id="PTHR37016">
    <property type="match status" value="1"/>
</dbReference>
<dbReference type="GO" id="GO:0006508">
    <property type="term" value="P:proteolysis"/>
    <property type="evidence" value="ECO:0007669"/>
    <property type="project" value="UniProtKB-KW"/>
</dbReference>
<dbReference type="Proteomes" id="UP001148614">
    <property type="component" value="Unassembled WGS sequence"/>
</dbReference>
<evidence type="ECO:0000256" key="2">
    <source>
        <dbReference type="ARBA" id="ARBA00022670"/>
    </source>
</evidence>
<dbReference type="EMBL" id="JANPWZ010001788">
    <property type="protein sequence ID" value="KAJ3563240.1"/>
    <property type="molecule type" value="Genomic_DNA"/>
</dbReference>
<gene>
    <name evidence="9" type="ORF">NPX13_g8268</name>
</gene>
<dbReference type="Gene3D" id="2.60.40.2970">
    <property type="match status" value="1"/>
</dbReference>
<keyword evidence="5" id="KW-0862">Zinc</keyword>
<dbReference type="InterPro" id="IPR050414">
    <property type="entry name" value="Fungal_M35_metalloproteases"/>
</dbReference>
<organism evidence="9 10">
    <name type="scientific">Xylaria arbuscula</name>
    <dbReference type="NCBI Taxonomy" id="114810"/>
    <lineage>
        <taxon>Eukaryota</taxon>
        <taxon>Fungi</taxon>
        <taxon>Dikarya</taxon>
        <taxon>Ascomycota</taxon>
        <taxon>Pezizomycotina</taxon>
        <taxon>Sordariomycetes</taxon>
        <taxon>Xylariomycetidae</taxon>
        <taxon>Xylariales</taxon>
        <taxon>Xylariaceae</taxon>
        <taxon>Xylaria</taxon>
    </lineage>
</organism>
<evidence type="ECO:0000313" key="10">
    <source>
        <dbReference type="Proteomes" id="UP001148614"/>
    </source>
</evidence>
<keyword evidence="3" id="KW-0479">Metal-binding</keyword>
<keyword evidence="4" id="KW-0378">Hydrolase</keyword>
<evidence type="ECO:0000256" key="6">
    <source>
        <dbReference type="ARBA" id="ARBA00023049"/>
    </source>
</evidence>
<dbReference type="GO" id="GO:0046872">
    <property type="term" value="F:metal ion binding"/>
    <property type="evidence" value="ECO:0007669"/>
    <property type="project" value="UniProtKB-KW"/>
</dbReference>
<comment type="caution">
    <text evidence="9">The sequence shown here is derived from an EMBL/GenBank/DDBJ whole genome shotgun (WGS) entry which is preliminary data.</text>
</comment>
<keyword evidence="6" id="KW-0482">Metalloprotease</keyword>
<dbReference type="AlphaFoldDB" id="A0A9W8TIH8"/>
<dbReference type="Pfam" id="PF02102">
    <property type="entry name" value="Peptidase_M35"/>
    <property type="match status" value="1"/>
</dbReference>